<accession>A0A6A3EEJ7</accession>
<reference evidence="3 4" key="1">
    <citation type="submission" date="2018-08" db="EMBL/GenBank/DDBJ databases">
        <title>Genomic investigation of the strawberry pathogen Phytophthora fragariae indicates pathogenicity is determined by transcriptional variation in three key races.</title>
        <authorList>
            <person name="Adams T.M."/>
            <person name="Armitage A.D."/>
            <person name="Sobczyk M.K."/>
            <person name="Bates H.J."/>
            <person name="Dunwell J.M."/>
            <person name="Nellist C.F."/>
            <person name="Harrison R.J."/>
        </authorList>
    </citation>
    <scope>NUCLEOTIDE SEQUENCE [LARGE SCALE GENOMIC DNA]</scope>
    <source>
        <strain evidence="2 4">BC-1</strain>
        <strain evidence="1 3">NOV-9</strain>
    </source>
</reference>
<dbReference type="InterPro" id="IPR036397">
    <property type="entry name" value="RNaseH_sf"/>
</dbReference>
<name>A0A6A3EEJ7_9STRA</name>
<evidence type="ECO:0000313" key="3">
    <source>
        <dbReference type="Proteomes" id="UP000429523"/>
    </source>
</evidence>
<evidence type="ECO:0000313" key="4">
    <source>
        <dbReference type="Proteomes" id="UP000440367"/>
    </source>
</evidence>
<dbReference type="Proteomes" id="UP000440367">
    <property type="component" value="Unassembled WGS sequence"/>
</dbReference>
<evidence type="ECO:0000313" key="2">
    <source>
        <dbReference type="EMBL" id="KAE9199689.1"/>
    </source>
</evidence>
<organism evidence="1 3">
    <name type="scientific">Phytophthora fragariae</name>
    <dbReference type="NCBI Taxonomy" id="53985"/>
    <lineage>
        <taxon>Eukaryota</taxon>
        <taxon>Sar</taxon>
        <taxon>Stramenopiles</taxon>
        <taxon>Oomycota</taxon>
        <taxon>Peronosporomycetes</taxon>
        <taxon>Peronosporales</taxon>
        <taxon>Peronosporaceae</taxon>
        <taxon>Phytophthora</taxon>
    </lineage>
</organism>
<dbReference type="AlphaFoldDB" id="A0A6A3EEJ7"/>
<evidence type="ECO:0000313" key="1">
    <source>
        <dbReference type="EMBL" id="KAE8929590.1"/>
    </source>
</evidence>
<comment type="caution">
    <text evidence="1">The sequence shown here is derived from an EMBL/GenBank/DDBJ whole genome shotgun (WGS) entry which is preliminary data.</text>
</comment>
<protein>
    <recommendedName>
        <fullName evidence="5">Transposase Tc1-like domain-containing protein</fullName>
    </recommendedName>
</protein>
<dbReference type="Proteomes" id="UP000429523">
    <property type="component" value="Unassembled WGS sequence"/>
</dbReference>
<proteinExistence type="predicted"/>
<evidence type="ECO:0008006" key="5">
    <source>
        <dbReference type="Google" id="ProtNLM"/>
    </source>
</evidence>
<dbReference type="EMBL" id="QXGF01001495">
    <property type="protein sequence ID" value="KAE8929590.1"/>
    <property type="molecule type" value="Genomic_DNA"/>
</dbReference>
<sequence length="444" mass="50847">MTKQITDDLAQALWETLLLHSTKGRLRYGDITAIACEFGLTTKAVTRVWKKGIRSMGGRVAAVVKAGWSRRGRKKVDRAELCKRVAQVPVADRENQRRLQYATNTSAYLINRLYKEGYLRRALRRTRPLLSLKHMSDRLKYCVDRVQRTMDGRHFFDPMYDVVHLDEKWFYMKKVGKHVYILTGKDDVPSEEPPVQFVQNKRHIKKVMFLCAVARPRGDWDGKVGIWPVVKNYRTQRWSRNRPAGIDEVHPVTMAREIDRDMLINDVIPAIKEKWPQAQKGISIRLQQDNAKPHVLENDAAVIAAGCSNGWTMYPLNQPAQSPDLNCLDSSFFSSIQSLQSQTRPRTTEDLIEEVVYAFHETSADTLNKTFLTLQSVMLEIMKCGGSNTYKIPHLHKDKLRNAGKLPITLPCDVQAYWSARAAIMGPFLVPSNQDASDLDVFLY</sequence>
<dbReference type="Gene3D" id="3.30.420.10">
    <property type="entry name" value="Ribonuclease H-like superfamily/Ribonuclease H"/>
    <property type="match status" value="1"/>
</dbReference>
<dbReference type="EMBL" id="QXGD01001755">
    <property type="protein sequence ID" value="KAE9199689.1"/>
    <property type="molecule type" value="Genomic_DNA"/>
</dbReference>
<dbReference type="GO" id="GO:0003676">
    <property type="term" value="F:nucleic acid binding"/>
    <property type="evidence" value="ECO:0007669"/>
    <property type="project" value="InterPro"/>
</dbReference>
<gene>
    <name evidence="2" type="ORF">PF002_g22072</name>
    <name evidence="1" type="ORF">PF009_g20295</name>
</gene>
<dbReference type="PANTHER" id="PTHR47169">
    <property type="entry name" value="OS01G0541250 PROTEIN"/>
    <property type="match status" value="1"/>
</dbReference>